<evidence type="ECO:0000256" key="2">
    <source>
        <dbReference type="ARBA" id="ARBA00022837"/>
    </source>
</evidence>
<dbReference type="AlphaFoldDB" id="A0AAN8GIT7"/>
<dbReference type="Pfam" id="PF13499">
    <property type="entry name" value="EF-hand_7"/>
    <property type="match status" value="2"/>
</dbReference>
<proteinExistence type="predicted"/>
<accession>A0AAN8GIT7</accession>
<evidence type="ECO:0000259" key="4">
    <source>
        <dbReference type="PROSITE" id="PS50222"/>
    </source>
</evidence>
<evidence type="ECO:0000256" key="3">
    <source>
        <dbReference type="ARBA" id="ARBA00023179"/>
    </source>
</evidence>
<organism evidence="5 6">
    <name type="scientific">Patella caerulea</name>
    <name type="common">Rayed Mediterranean limpet</name>
    <dbReference type="NCBI Taxonomy" id="87958"/>
    <lineage>
        <taxon>Eukaryota</taxon>
        <taxon>Metazoa</taxon>
        <taxon>Spiralia</taxon>
        <taxon>Lophotrochozoa</taxon>
        <taxon>Mollusca</taxon>
        <taxon>Gastropoda</taxon>
        <taxon>Patellogastropoda</taxon>
        <taxon>Patelloidea</taxon>
        <taxon>Patellidae</taxon>
        <taxon>Patella</taxon>
    </lineage>
</organism>
<keyword evidence="2" id="KW-0106">Calcium</keyword>
<evidence type="ECO:0000313" key="5">
    <source>
        <dbReference type="EMBL" id="KAK6167459.1"/>
    </source>
</evidence>
<dbReference type="InterPro" id="IPR002048">
    <property type="entry name" value="EF_hand_dom"/>
</dbReference>
<feature type="domain" description="EF-hand" evidence="4">
    <location>
        <begin position="111"/>
        <end position="146"/>
    </location>
</feature>
<dbReference type="EMBL" id="JAZGQO010000018">
    <property type="protein sequence ID" value="KAK6167459.1"/>
    <property type="molecule type" value="Genomic_DNA"/>
</dbReference>
<dbReference type="FunFam" id="1.10.238.10:FF:000001">
    <property type="entry name" value="Calmodulin 1"/>
    <property type="match status" value="1"/>
</dbReference>
<evidence type="ECO:0000313" key="6">
    <source>
        <dbReference type="Proteomes" id="UP001347796"/>
    </source>
</evidence>
<keyword evidence="3" id="KW-0514">Muscle protein</keyword>
<dbReference type="PROSITE" id="PS50222">
    <property type="entry name" value="EF_HAND_2"/>
    <property type="match status" value="4"/>
</dbReference>
<dbReference type="CDD" id="cd00051">
    <property type="entry name" value="EFh"/>
    <property type="match status" value="2"/>
</dbReference>
<dbReference type="Gene3D" id="1.10.238.10">
    <property type="entry name" value="EF-hand"/>
    <property type="match status" value="2"/>
</dbReference>
<dbReference type="InterPro" id="IPR011992">
    <property type="entry name" value="EF-hand-dom_pair"/>
</dbReference>
<dbReference type="Proteomes" id="UP001347796">
    <property type="component" value="Unassembled WGS sequence"/>
</dbReference>
<comment type="caution">
    <text evidence="5">The sequence shown here is derived from an EMBL/GenBank/DDBJ whole genome shotgun (WGS) entry which is preliminary data.</text>
</comment>
<dbReference type="InterPro" id="IPR050230">
    <property type="entry name" value="CALM/Myosin/TropC-like"/>
</dbReference>
<dbReference type="PANTHER" id="PTHR23048:SF0">
    <property type="entry name" value="CALMODULIN LIKE 3"/>
    <property type="match status" value="1"/>
</dbReference>
<evidence type="ECO:0000256" key="1">
    <source>
        <dbReference type="ARBA" id="ARBA00022737"/>
    </source>
</evidence>
<dbReference type="PROSITE" id="PS00018">
    <property type="entry name" value="EF_HAND_1"/>
    <property type="match status" value="4"/>
</dbReference>
<reference evidence="5 6" key="1">
    <citation type="submission" date="2024-01" db="EMBL/GenBank/DDBJ databases">
        <title>The genome of the rayed Mediterranean limpet Patella caerulea (Linnaeus, 1758).</title>
        <authorList>
            <person name="Anh-Thu Weber A."/>
            <person name="Halstead-Nussloch G."/>
        </authorList>
    </citation>
    <scope>NUCLEOTIDE SEQUENCE [LARGE SCALE GENOMIC DNA]</scope>
    <source>
        <strain evidence="5">AATW-2023a</strain>
        <tissue evidence="5">Whole specimen</tissue>
    </source>
</reference>
<dbReference type="PANTHER" id="PTHR23048">
    <property type="entry name" value="MYOSIN LIGHT CHAIN 1, 3"/>
    <property type="match status" value="1"/>
</dbReference>
<gene>
    <name evidence="5" type="ORF">SNE40_021482</name>
</gene>
<dbReference type="SUPFAM" id="SSF47473">
    <property type="entry name" value="EF-hand"/>
    <property type="match status" value="1"/>
</dbReference>
<feature type="domain" description="EF-hand" evidence="4">
    <location>
        <begin position="73"/>
        <end position="108"/>
    </location>
</feature>
<feature type="domain" description="EF-hand" evidence="4">
    <location>
        <begin position="37"/>
        <end position="72"/>
    </location>
</feature>
<sequence>MRVICRCKHNRQLLIEILQHDLTSKRTTMTSKQEEEEKLKVWKEVFDLFDTNKDGHICTTELGKVLRGLDLNPTEKELDEIRDQLDTNKNKVIEFDEFVGLMKKKQRTREDEQNDMLRAFKIVDRDSNNFIDKYELKRLMTKLGEALTEEQVDLMIKVGDLNRDGKIDYNEFVKFLLQPCL</sequence>
<dbReference type="GO" id="GO:0005509">
    <property type="term" value="F:calcium ion binding"/>
    <property type="evidence" value="ECO:0007669"/>
    <property type="project" value="InterPro"/>
</dbReference>
<keyword evidence="1" id="KW-0677">Repeat</keyword>
<protein>
    <recommendedName>
        <fullName evidence="4">EF-hand domain-containing protein</fullName>
    </recommendedName>
</protein>
<dbReference type="SMART" id="SM00054">
    <property type="entry name" value="EFh"/>
    <property type="match status" value="4"/>
</dbReference>
<feature type="domain" description="EF-hand" evidence="4">
    <location>
        <begin position="147"/>
        <end position="181"/>
    </location>
</feature>
<name>A0AAN8GIT7_PATCE</name>
<keyword evidence="6" id="KW-1185">Reference proteome</keyword>
<dbReference type="GO" id="GO:0016460">
    <property type="term" value="C:myosin II complex"/>
    <property type="evidence" value="ECO:0007669"/>
    <property type="project" value="TreeGrafter"/>
</dbReference>
<dbReference type="InterPro" id="IPR018247">
    <property type="entry name" value="EF_Hand_1_Ca_BS"/>
</dbReference>